<dbReference type="GO" id="GO:0005886">
    <property type="term" value="C:plasma membrane"/>
    <property type="evidence" value="ECO:0007669"/>
    <property type="project" value="UniProtKB-SubCell"/>
</dbReference>
<evidence type="ECO:0000256" key="7">
    <source>
        <dbReference type="ARBA" id="ARBA00022737"/>
    </source>
</evidence>
<dbReference type="InterPro" id="IPR047664">
    <property type="entry name" value="SWEET"/>
</dbReference>
<keyword evidence="9 10" id="KW-0472">Membrane</keyword>
<evidence type="ECO:0000256" key="5">
    <source>
        <dbReference type="ARBA" id="ARBA00022597"/>
    </source>
</evidence>
<evidence type="ECO:0000256" key="3">
    <source>
        <dbReference type="ARBA" id="ARBA00022448"/>
    </source>
</evidence>
<evidence type="ECO:0000313" key="11">
    <source>
        <dbReference type="EMBL" id="GFH51287.1"/>
    </source>
</evidence>
<dbReference type="Proteomes" id="UP001054902">
    <property type="component" value="Unassembled WGS sequence"/>
</dbReference>
<dbReference type="Gene3D" id="1.20.1280.290">
    <property type="match status" value="1"/>
</dbReference>
<feature type="transmembrane region" description="Helical" evidence="10">
    <location>
        <begin position="95"/>
        <end position="117"/>
    </location>
</feature>
<evidence type="ECO:0000256" key="6">
    <source>
        <dbReference type="ARBA" id="ARBA00022692"/>
    </source>
</evidence>
<accession>A0AAD3H5F0</accession>
<evidence type="ECO:0000256" key="10">
    <source>
        <dbReference type="SAM" id="Phobius"/>
    </source>
</evidence>
<keyword evidence="7" id="KW-0677">Repeat</keyword>
<gene>
    <name evidence="11" type="ORF">CTEN210_07763</name>
</gene>
<dbReference type="InterPro" id="IPR004316">
    <property type="entry name" value="SWEET_rpt"/>
</dbReference>
<proteinExistence type="inferred from homology"/>
<dbReference type="PANTHER" id="PTHR10791">
    <property type="entry name" value="RAG1-ACTIVATING PROTEIN 1"/>
    <property type="match status" value="1"/>
</dbReference>
<sequence>MKNSVVNFLVEEDKRISKRFSSIHSKSMKLLIHEDDMDHEEAIQSGEDDKKDSIVHDKEGIDEVAISSKTHTEWMKIFLDVTSQRKPAPTPHETLVMTISIIWFGIIAVICLITSITPRNRELIVASLVNFNLVFFYGAPLSTIMTVSKTRDSSSIHVPTMVTNTLNGFFWTCYGIAVFDLFIAIPNGIGALFGFAQMILCMIFPRRSEAKDQINVDIESNEGDPLRSK</sequence>
<keyword evidence="4" id="KW-1003">Cell membrane</keyword>
<comment type="caution">
    <text evidence="11">The sequence shown here is derived from an EMBL/GenBank/DDBJ whole genome shotgun (WGS) entry which is preliminary data.</text>
</comment>
<reference evidence="11 12" key="1">
    <citation type="journal article" date="2021" name="Sci. Rep.">
        <title>The genome of the diatom Chaetoceros tenuissimus carries an ancient integrated fragment of an extant virus.</title>
        <authorList>
            <person name="Hongo Y."/>
            <person name="Kimura K."/>
            <person name="Takaki Y."/>
            <person name="Yoshida Y."/>
            <person name="Baba S."/>
            <person name="Kobayashi G."/>
            <person name="Nagasaki K."/>
            <person name="Hano T."/>
            <person name="Tomaru Y."/>
        </authorList>
    </citation>
    <scope>NUCLEOTIDE SEQUENCE [LARGE SCALE GENOMIC DNA]</scope>
    <source>
        <strain evidence="11 12">NIES-3715</strain>
    </source>
</reference>
<evidence type="ECO:0000256" key="4">
    <source>
        <dbReference type="ARBA" id="ARBA00022475"/>
    </source>
</evidence>
<comment type="similarity">
    <text evidence="2">Belongs to the SWEET sugar transporter family.</text>
</comment>
<dbReference type="PANTHER" id="PTHR10791:SF30">
    <property type="entry name" value="SUGAR TRANSPORTER SWEET1"/>
    <property type="match status" value="1"/>
</dbReference>
<protein>
    <recommendedName>
        <fullName evidence="13">Bidirectional sugar transporter SWEET</fullName>
    </recommendedName>
</protein>
<dbReference type="GO" id="GO:0051119">
    <property type="term" value="F:sugar transmembrane transporter activity"/>
    <property type="evidence" value="ECO:0007669"/>
    <property type="project" value="InterPro"/>
</dbReference>
<feature type="transmembrane region" description="Helical" evidence="10">
    <location>
        <begin position="183"/>
        <end position="204"/>
    </location>
</feature>
<keyword evidence="8 10" id="KW-1133">Transmembrane helix</keyword>
<name>A0AAD3H5F0_9STRA</name>
<keyword evidence="5" id="KW-0762">Sugar transport</keyword>
<evidence type="ECO:0000256" key="9">
    <source>
        <dbReference type="ARBA" id="ARBA00023136"/>
    </source>
</evidence>
<dbReference type="EMBL" id="BLLK01000045">
    <property type="protein sequence ID" value="GFH51287.1"/>
    <property type="molecule type" value="Genomic_DNA"/>
</dbReference>
<dbReference type="Pfam" id="PF03083">
    <property type="entry name" value="MtN3_slv"/>
    <property type="match status" value="1"/>
</dbReference>
<evidence type="ECO:0000256" key="8">
    <source>
        <dbReference type="ARBA" id="ARBA00022989"/>
    </source>
</evidence>
<evidence type="ECO:0000256" key="1">
    <source>
        <dbReference type="ARBA" id="ARBA00004651"/>
    </source>
</evidence>
<evidence type="ECO:0000256" key="2">
    <source>
        <dbReference type="ARBA" id="ARBA00007809"/>
    </source>
</evidence>
<feature type="transmembrane region" description="Helical" evidence="10">
    <location>
        <begin position="123"/>
        <end position="144"/>
    </location>
</feature>
<dbReference type="AlphaFoldDB" id="A0AAD3H5F0"/>
<evidence type="ECO:0000313" key="12">
    <source>
        <dbReference type="Proteomes" id="UP001054902"/>
    </source>
</evidence>
<keyword evidence="12" id="KW-1185">Reference proteome</keyword>
<evidence type="ECO:0008006" key="13">
    <source>
        <dbReference type="Google" id="ProtNLM"/>
    </source>
</evidence>
<comment type="subcellular location">
    <subcellularLocation>
        <location evidence="1">Cell membrane</location>
        <topology evidence="1">Multi-pass membrane protein</topology>
    </subcellularLocation>
</comment>
<organism evidence="11 12">
    <name type="scientific">Chaetoceros tenuissimus</name>
    <dbReference type="NCBI Taxonomy" id="426638"/>
    <lineage>
        <taxon>Eukaryota</taxon>
        <taxon>Sar</taxon>
        <taxon>Stramenopiles</taxon>
        <taxon>Ochrophyta</taxon>
        <taxon>Bacillariophyta</taxon>
        <taxon>Coscinodiscophyceae</taxon>
        <taxon>Chaetocerotophycidae</taxon>
        <taxon>Chaetocerotales</taxon>
        <taxon>Chaetocerotaceae</taxon>
        <taxon>Chaetoceros</taxon>
    </lineage>
</organism>
<keyword evidence="6 10" id="KW-0812">Transmembrane</keyword>
<keyword evidence="3" id="KW-0813">Transport</keyword>